<evidence type="ECO:0000259" key="10">
    <source>
        <dbReference type="Pfam" id="PF00593"/>
    </source>
</evidence>
<dbReference type="SUPFAM" id="SSF56935">
    <property type="entry name" value="Porins"/>
    <property type="match status" value="1"/>
</dbReference>
<dbReference type="Pfam" id="PF00593">
    <property type="entry name" value="TonB_dep_Rec_b-barrel"/>
    <property type="match status" value="1"/>
</dbReference>
<comment type="subcellular location">
    <subcellularLocation>
        <location evidence="1 8">Cell outer membrane</location>
        <topology evidence="1 8">Multi-pass membrane protein</topology>
    </subcellularLocation>
</comment>
<feature type="domain" description="TonB-dependent receptor plug" evidence="11">
    <location>
        <begin position="24"/>
        <end position="110"/>
    </location>
</feature>
<evidence type="ECO:0000256" key="2">
    <source>
        <dbReference type="ARBA" id="ARBA00022448"/>
    </source>
</evidence>
<protein>
    <submittedName>
        <fullName evidence="12">TonB-dependent copper receptor</fullName>
    </submittedName>
</protein>
<accession>A0A917N9P5</accession>
<feature type="domain" description="TonB-dependent receptor-like beta-barrel" evidence="10">
    <location>
        <begin position="168"/>
        <end position="614"/>
    </location>
</feature>
<evidence type="ECO:0000256" key="1">
    <source>
        <dbReference type="ARBA" id="ARBA00004571"/>
    </source>
</evidence>
<sequence length="655" mass="72665">MEVIEVKGHLEAKNASTNLDAAPSAIDISQLLKTLPGAAVNSNGPLTGIAQYRGLYGDRVSTKVNGLSVSGAGPNAMDTPLSYASLILTESVDMSRGIAPVSSGTDTIGGSIRVIESQARFQEDSGLVRGQYQDNGQRSYIGGKANLANQDHALLVYVDLMQGTDNPETGDGREISPGDYDKFVAGGQYRFALDETGDESIALNYQHLETLDAGTPALPMDINYIRTDRIKLEGQHDLSSWLMDWNLAYSDARHGMDNYSLRFKPDLKPHRYNTADSTALSGGIDFEKDAWFIGAEFQLDDHNSVITDFTKPMFKVDNFNNVTDESYSAFVEWQQDIDQWHWQIGARLKHYRTDADEVSHAMAANSAAIRMLMERFNNADRSQAQTGFDFVINGQYQVSPQLSTVIGFARKQAAASYQQRYLWVPMQSTGGMADGRTYVGKMDLDLETAYQLELGLNYQANQLTLTPRVFFHQIDDYVQGVQATDPAVIMAATMMGDPFPLMFENTDARLFGMDIQASYLISQQWHLDMLASYTTGERTDVDDHLYRIAPPNIVMGVNYQNNAWFARLEGVAVKGQNKVSQASREQATAGYGLIHVSAGYDTQNWQIKAGIDNLLDREYQDHMGAYNRVMMSDLAPGERMSGLGLSAWLSGEYRF</sequence>
<dbReference type="Gene3D" id="2.170.130.10">
    <property type="entry name" value="TonB-dependent receptor, plug domain"/>
    <property type="match status" value="1"/>
</dbReference>
<dbReference type="GO" id="GO:0044718">
    <property type="term" value="P:siderophore transmembrane transport"/>
    <property type="evidence" value="ECO:0007669"/>
    <property type="project" value="TreeGrafter"/>
</dbReference>
<gene>
    <name evidence="12" type="primary">oprC</name>
    <name evidence="12" type="ORF">GCM10009332_17150</name>
</gene>
<evidence type="ECO:0000256" key="5">
    <source>
        <dbReference type="ARBA" id="ARBA00023077"/>
    </source>
</evidence>
<dbReference type="PANTHER" id="PTHR30069:SF49">
    <property type="entry name" value="OUTER MEMBRANE PROTEIN C"/>
    <property type="match status" value="1"/>
</dbReference>
<evidence type="ECO:0000256" key="9">
    <source>
        <dbReference type="RuleBase" id="RU003357"/>
    </source>
</evidence>
<keyword evidence="13" id="KW-1185">Reference proteome</keyword>
<name>A0A917N9P5_9GAMM</name>
<dbReference type="GO" id="GO:0009279">
    <property type="term" value="C:cell outer membrane"/>
    <property type="evidence" value="ECO:0007669"/>
    <property type="project" value="UniProtKB-SubCell"/>
</dbReference>
<evidence type="ECO:0000256" key="7">
    <source>
        <dbReference type="ARBA" id="ARBA00023237"/>
    </source>
</evidence>
<dbReference type="Proteomes" id="UP000613743">
    <property type="component" value="Unassembled WGS sequence"/>
</dbReference>
<evidence type="ECO:0000313" key="12">
    <source>
        <dbReference type="EMBL" id="GGI80356.1"/>
    </source>
</evidence>
<dbReference type="InterPro" id="IPR012910">
    <property type="entry name" value="Plug_dom"/>
</dbReference>
<keyword evidence="5 9" id="KW-0798">TonB box</keyword>
<evidence type="ECO:0000256" key="6">
    <source>
        <dbReference type="ARBA" id="ARBA00023136"/>
    </source>
</evidence>
<dbReference type="GO" id="GO:0015344">
    <property type="term" value="F:siderophore uptake transmembrane transporter activity"/>
    <property type="evidence" value="ECO:0007669"/>
    <property type="project" value="TreeGrafter"/>
</dbReference>
<keyword evidence="12" id="KW-0675">Receptor</keyword>
<dbReference type="InterPro" id="IPR000531">
    <property type="entry name" value="Beta-barrel_TonB"/>
</dbReference>
<comment type="similarity">
    <text evidence="8 9">Belongs to the TonB-dependent receptor family.</text>
</comment>
<keyword evidence="2 8" id="KW-0813">Transport</keyword>
<evidence type="ECO:0000256" key="4">
    <source>
        <dbReference type="ARBA" id="ARBA00022692"/>
    </source>
</evidence>
<evidence type="ECO:0000256" key="3">
    <source>
        <dbReference type="ARBA" id="ARBA00022452"/>
    </source>
</evidence>
<dbReference type="PROSITE" id="PS52016">
    <property type="entry name" value="TONB_DEPENDENT_REC_3"/>
    <property type="match status" value="1"/>
</dbReference>
<dbReference type="Pfam" id="PF07715">
    <property type="entry name" value="Plug"/>
    <property type="match status" value="1"/>
</dbReference>
<dbReference type="EMBL" id="BMPZ01000003">
    <property type="protein sequence ID" value="GGI80356.1"/>
    <property type="molecule type" value="Genomic_DNA"/>
</dbReference>
<comment type="caution">
    <text evidence="12">The sequence shown here is derived from an EMBL/GenBank/DDBJ whole genome shotgun (WGS) entry which is preliminary data.</text>
</comment>
<reference evidence="12" key="2">
    <citation type="submission" date="2020-09" db="EMBL/GenBank/DDBJ databases">
        <authorList>
            <person name="Sun Q."/>
            <person name="Ohkuma M."/>
        </authorList>
    </citation>
    <scope>NUCLEOTIDE SEQUENCE</scope>
    <source>
        <strain evidence="12">JCM 30804</strain>
    </source>
</reference>
<keyword evidence="3 8" id="KW-1134">Transmembrane beta strand</keyword>
<dbReference type="InterPro" id="IPR039426">
    <property type="entry name" value="TonB-dep_rcpt-like"/>
</dbReference>
<evidence type="ECO:0000313" key="13">
    <source>
        <dbReference type="Proteomes" id="UP000613743"/>
    </source>
</evidence>
<evidence type="ECO:0000259" key="11">
    <source>
        <dbReference type="Pfam" id="PF07715"/>
    </source>
</evidence>
<dbReference type="Gene3D" id="2.40.170.20">
    <property type="entry name" value="TonB-dependent receptor, beta-barrel domain"/>
    <property type="match status" value="1"/>
</dbReference>
<dbReference type="AlphaFoldDB" id="A0A917N9P5"/>
<evidence type="ECO:0000256" key="8">
    <source>
        <dbReference type="PROSITE-ProRule" id="PRU01360"/>
    </source>
</evidence>
<dbReference type="InterPro" id="IPR036942">
    <property type="entry name" value="Beta-barrel_TonB_sf"/>
</dbReference>
<keyword evidence="6 8" id="KW-0472">Membrane</keyword>
<organism evidence="12 13">
    <name type="scientific">Shewanella gelidii</name>
    <dbReference type="NCBI Taxonomy" id="1642821"/>
    <lineage>
        <taxon>Bacteria</taxon>
        <taxon>Pseudomonadati</taxon>
        <taxon>Pseudomonadota</taxon>
        <taxon>Gammaproteobacteria</taxon>
        <taxon>Alteromonadales</taxon>
        <taxon>Shewanellaceae</taxon>
        <taxon>Shewanella</taxon>
    </lineage>
</organism>
<dbReference type="PANTHER" id="PTHR30069">
    <property type="entry name" value="TONB-DEPENDENT OUTER MEMBRANE RECEPTOR"/>
    <property type="match status" value="1"/>
</dbReference>
<keyword evidence="4 8" id="KW-0812">Transmembrane</keyword>
<proteinExistence type="inferred from homology"/>
<reference evidence="12" key="1">
    <citation type="journal article" date="2014" name="Int. J. Syst. Evol. Microbiol.">
        <title>Complete genome sequence of Corynebacterium casei LMG S-19264T (=DSM 44701T), isolated from a smear-ripened cheese.</title>
        <authorList>
            <consortium name="US DOE Joint Genome Institute (JGI-PGF)"/>
            <person name="Walter F."/>
            <person name="Albersmeier A."/>
            <person name="Kalinowski J."/>
            <person name="Ruckert C."/>
        </authorList>
    </citation>
    <scope>NUCLEOTIDE SEQUENCE</scope>
    <source>
        <strain evidence="12">JCM 30804</strain>
    </source>
</reference>
<keyword evidence="7 8" id="KW-0998">Cell outer membrane</keyword>
<dbReference type="InterPro" id="IPR037066">
    <property type="entry name" value="Plug_dom_sf"/>
</dbReference>